<dbReference type="AlphaFoldDB" id="A0ABD1X829"/>
<accession>A0ABD1X829</accession>
<comment type="caution">
    <text evidence="1">The sequence shown here is derived from an EMBL/GenBank/DDBJ whole genome shotgun (WGS) entry which is preliminary data.</text>
</comment>
<reference evidence="2" key="1">
    <citation type="submission" date="2024-07" db="EMBL/GenBank/DDBJ databases">
        <title>Two chromosome-level genome assemblies of Korean endemic species Abeliophyllum distichum and Forsythia ovata (Oleaceae).</title>
        <authorList>
            <person name="Jang H."/>
        </authorList>
    </citation>
    <scope>NUCLEOTIDE SEQUENCE [LARGE SCALE GENOMIC DNA]</scope>
</reference>
<name>A0ABD1X829_9LAMI</name>
<gene>
    <name evidence="1" type="ORF">Fot_02872</name>
</gene>
<dbReference type="EMBL" id="JBFOLJ010000001">
    <property type="protein sequence ID" value="KAL2558133.1"/>
    <property type="molecule type" value="Genomic_DNA"/>
</dbReference>
<organism evidence="1 2">
    <name type="scientific">Forsythia ovata</name>
    <dbReference type="NCBI Taxonomy" id="205694"/>
    <lineage>
        <taxon>Eukaryota</taxon>
        <taxon>Viridiplantae</taxon>
        <taxon>Streptophyta</taxon>
        <taxon>Embryophyta</taxon>
        <taxon>Tracheophyta</taxon>
        <taxon>Spermatophyta</taxon>
        <taxon>Magnoliopsida</taxon>
        <taxon>eudicotyledons</taxon>
        <taxon>Gunneridae</taxon>
        <taxon>Pentapetalae</taxon>
        <taxon>asterids</taxon>
        <taxon>lamiids</taxon>
        <taxon>Lamiales</taxon>
        <taxon>Oleaceae</taxon>
        <taxon>Forsythieae</taxon>
        <taxon>Forsythia</taxon>
    </lineage>
</organism>
<evidence type="ECO:0000313" key="2">
    <source>
        <dbReference type="Proteomes" id="UP001604277"/>
    </source>
</evidence>
<proteinExistence type="predicted"/>
<keyword evidence="2" id="KW-1185">Reference proteome</keyword>
<dbReference type="Proteomes" id="UP001604277">
    <property type="component" value="Unassembled WGS sequence"/>
</dbReference>
<sequence length="134" mass="15390">MAGPSKVMNPCGGRISPRTHRVNIGLAPYEVDRVEKWVEYIRELSGGHEDPESDPSYWACSKYPTELSMSDFTKVMSKYRIPKEIRLIFPSKVDMPCDPSEGQIVVISDAFEYGMRLPMYPFFRALLRSYNVCQ</sequence>
<protein>
    <submittedName>
        <fullName evidence="1">Uncharacterized protein</fullName>
    </submittedName>
</protein>
<evidence type="ECO:0000313" key="1">
    <source>
        <dbReference type="EMBL" id="KAL2558133.1"/>
    </source>
</evidence>